<dbReference type="RefSeq" id="WP_086781291.1">
    <property type="nucleotide sequence ID" value="NZ_JAGIOO010000001.1"/>
</dbReference>
<accession>A0ABS5ABD3</accession>
<gene>
    <name evidence="1" type="ORF">JOF53_002386</name>
</gene>
<keyword evidence="2" id="KW-1185">Reference proteome</keyword>
<proteinExistence type="predicted"/>
<dbReference type="InterPro" id="IPR036736">
    <property type="entry name" value="ACP-like_sf"/>
</dbReference>
<evidence type="ECO:0000313" key="2">
    <source>
        <dbReference type="Proteomes" id="UP001519363"/>
    </source>
</evidence>
<reference evidence="1 2" key="1">
    <citation type="submission" date="2021-03" db="EMBL/GenBank/DDBJ databases">
        <title>Sequencing the genomes of 1000 actinobacteria strains.</title>
        <authorList>
            <person name="Klenk H.-P."/>
        </authorList>
    </citation>
    <scope>NUCLEOTIDE SEQUENCE [LARGE SCALE GENOMIC DNA]</scope>
    <source>
        <strain evidence="1 2">DSM 44580</strain>
    </source>
</reference>
<dbReference type="EMBL" id="JAGIOO010000001">
    <property type="protein sequence ID" value="MBP2473514.1"/>
    <property type="molecule type" value="Genomic_DNA"/>
</dbReference>
<name>A0ABS5ABD3_9PSEU</name>
<comment type="caution">
    <text evidence="1">The sequence shown here is derived from an EMBL/GenBank/DDBJ whole genome shotgun (WGS) entry which is preliminary data.</text>
</comment>
<dbReference type="Gene3D" id="1.10.1200.10">
    <property type="entry name" value="ACP-like"/>
    <property type="match status" value="1"/>
</dbReference>
<dbReference type="SUPFAM" id="SSF47336">
    <property type="entry name" value="ACP-like"/>
    <property type="match status" value="1"/>
</dbReference>
<organism evidence="1 2">
    <name type="scientific">Crossiella equi</name>
    <dbReference type="NCBI Taxonomy" id="130796"/>
    <lineage>
        <taxon>Bacteria</taxon>
        <taxon>Bacillati</taxon>
        <taxon>Actinomycetota</taxon>
        <taxon>Actinomycetes</taxon>
        <taxon>Pseudonocardiales</taxon>
        <taxon>Pseudonocardiaceae</taxon>
        <taxon>Crossiella</taxon>
    </lineage>
</organism>
<evidence type="ECO:0000313" key="1">
    <source>
        <dbReference type="EMBL" id="MBP2473514.1"/>
    </source>
</evidence>
<sequence length="86" mass="9399">MTGTTSLLPEDVTEQIRQQATAILLLSTGECEAEPADLGDLDSFSVVQLILSLEDCFQVSLLEEMPAFEGRSFAELAEFLLARVHP</sequence>
<dbReference type="Proteomes" id="UP001519363">
    <property type="component" value="Unassembled WGS sequence"/>
</dbReference>
<protein>
    <submittedName>
        <fullName evidence="1">Acyl carrier protein</fullName>
    </submittedName>
</protein>